<dbReference type="EMBL" id="CAJVCH010560238">
    <property type="protein sequence ID" value="CAG7831378.1"/>
    <property type="molecule type" value="Genomic_DNA"/>
</dbReference>
<evidence type="ECO:0000313" key="2">
    <source>
        <dbReference type="Proteomes" id="UP000708208"/>
    </source>
</evidence>
<dbReference type="AlphaFoldDB" id="A0A8J2L9W0"/>
<protein>
    <submittedName>
        <fullName evidence="1">Uncharacterized protein</fullName>
    </submittedName>
</protein>
<organism evidence="1 2">
    <name type="scientific">Allacma fusca</name>
    <dbReference type="NCBI Taxonomy" id="39272"/>
    <lineage>
        <taxon>Eukaryota</taxon>
        <taxon>Metazoa</taxon>
        <taxon>Ecdysozoa</taxon>
        <taxon>Arthropoda</taxon>
        <taxon>Hexapoda</taxon>
        <taxon>Collembola</taxon>
        <taxon>Symphypleona</taxon>
        <taxon>Sminthuridae</taxon>
        <taxon>Allacma</taxon>
    </lineage>
</organism>
<gene>
    <name evidence="1" type="ORF">AFUS01_LOCUS41124</name>
</gene>
<reference evidence="1" key="1">
    <citation type="submission" date="2021-06" db="EMBL/GenBank/DDBJ databases">
        <authorList>
            <person name="Hodson N. C."/>
            <person name="Mongue J. A."/>
            <person name="Jaron S. K."/>
        </authorList>
    </citation>
    <scope>NUCLEOTIDE SEQUENCE</scope>
</reference>
<dbReference type="Proteomes" id="UP000708208">
    <property type="component" value="Unassembled WGS sequence"/>
</dbReference>
<evidence type="ECO:0000313" key="1">
    <source>
        <dbReference type="EMBL" id="CAG7831378.1"/>
    </source>
</evidence>
<sequence length="79" mass="8950">MASTSFQCEDAGQQMQKKTIKSIVCPNPFGYHSTPRRKRSTEVWFRVTGKLLEKYLALSMNLPVVAERYICLQGLHGAC</sequence>
<name>A0A8J2L9W0_9HEXA</name>
<proteinExistence type="predicted"/>
<accession>A0A8J2L9W0</accession>
<comment type="caution">
    <text evidence="1">The sequence shown here is derived from an EMBL/GenBank/DDBJ whole genome shotgun (WGS) entry which is preliminary data.</text>
</comment>
<keyword evidence="2" id="KW-1185">Reference proteome</keyword>